<dbReference type="KEGG" id="cfus:CYFUS_009121"/>
<gene>
    <name evidence="2" type="ORF">CYFUS_009121</name>
</gene>
<feature type="compositionally biased region" description="Gly residues" evidence="1">
    <location>
        <begin position="51"/>
        <end position="60"/>
    </location>
</feature>
<protein>
    <recommendedName>
        <fullName evidence="4">Lipoprotein</fullName>
    </recommendedName>
</protein>
<feature type="compositionally biased region" description="Basic and acidic residues" evidence="1">
    <location>
        <begin position="90"/>
        <end position="100"/>
    </location>
</feature>
<reference evidence="2 3" key="1">
    <citation type="submission" date="2017-06" db="EMBL/GenBank/DDBJ databases">
        <title>Sequencing and comparative analysis of myxobacterial genomes.</title>
        <authorList>
            <person name="Rupp O."/>
            <person name="Goesmann A."/>
            <person name="Sogaard-Andersen L."/>
        </authorList>
    </citation>
    <scope>NUCLEOTIDE SEQUENCE [LARGE SCALE GENOMIC DNA]</scope>
    <source>
        <strain evidence="2 3">DSM 52655</strain>
    </source>
</reference>
<feature type="compositionally biased region" description="Basic and acidic residues" evidence="1">
    <location>
        <begin position="66"/>
        <end position="79"/>
    </location>
</feature>
<evidence type="ECO:0008006" key="4">
    <source>
        <dbReference type="Google" id="ProtNLM"/>
    </source>
</evidence>
<dbReference type="PROSITE" id="PS51257">
    <property type="entry name" value="PROKAR_LIPOPROTEIN"/>
    <property type="match status" value="1"/>
</dbReference>
<dbReference type="AlphaFoldDB" id="A0A250JJR8"/>
<organism evidence="2 3">
    <name type="scientific">Cystobacter fuscus</name>
    <dbReference type="NCBI Taxonomy" id="43"/>
    <lineage>
        <taxon>Bacteria</taxon>
        <taxon>Pseudomonadati</taxon>
        <taxon>Myxococcota</taxon>
        <taxon>Myxococcia</taxon>
        <taxon>Myxococcales</taxon>
        <taxon>Cystobacterineae</taxon>
        <taxon>Archangiaceae</taxon>
        <taxon>Cystobacter</taxon>
    </lineage>
</organism>
<dbReference type="Proteomes" id="UP000217257">
    <property type="component" value="Chromosome"/>
</dbReference>
<feature type="region of interest" description="Disordered" evidence="1">
    <location>
        <begin position="23"/>
        <end position="122"/>
    </location>
</feature>
<proteinExistence type="predicted"/>
<name>A0A250JJR8_9BACT</name>
<dbReference type="EMBL" id="CP022098">
    <property type="protein sequence ID" value="ATB43641.1"/>
    <property type="molecule type" value="Genomic_DNA"/>
</dbReference>
<evidence type="ECO:0000313" key="2">
    <source>
        <dbReference type="EMBL" id="ATB43641.1"/>
    </source>
</evidence>
<accession>A0A250JJR8</accession>
<evidence type="ECO:0000313" key="3">
    <source>
        <dbReference type="Proteomes" id="UP000217257"/>
    </source>
</evidence>
<dbReference type="RefSeq" id="WP_157759047.1">
    <property type="nucleotide sequence ID" value="NZ_CP022098.1"/>
</dbReference>
<evidence type="ECO:0000256" key="1">
    <source>
        <dbReference type="SAM" id="MobiDB-lite"/>
    </source>
</evidence>
<sequence length="122" mass="13011">MSRWMGWMLAVGVGGALMAGCRSEESKQAGRFNEPIHQKYQTPAASEAQSGQGGSGGAGTGVALDKGWKDHPANEDIHQANKPGPYVIDRPQEVPRERRPGPLGVGSGTDSARRMAQEQLEE</sequence>